<name>A0ACC2H844_DALPE</name>
<reference evidence="1" key="1">
    <citation type="submission" date="2021-05" db="EMBL/GenBank/DDBJ databases">
        <authorList>
            <person name="Pan Q."/>
            <person name="Jouanno E."/>
            <person name="Zahm M."/>
            <person name="Klopp C."/>
            <person name="Cabau C."/>
            <person name="Louis A."/>
            <person name="Berthelot C."/>
            <person name="Parey E."/>
            <person name="Roest Crollius H."/>
            <person name="Montfort J."/>
            <person name="Robinson-Rechavi M."/>
            <person name="Bouchez O."/>
            <person name="Lampietro C."/>
            <person name="Lopez Roques C."/>
            <person name="Donnadieu C."/>
            <person name="Postlethwait J."/>
            <person name="Bobe J."/>
            <person name="Dillon D."/>
            <person name="Chandos A."/>
            <person name="von Hippel F."/>
            <person name="Guiguen Y."/>
        </authorList>
    </citation>
    <scope>NUCLEOTIDE SEQUENCE</scope>
    <source>
        <strain evidence="1">YG-Jan2019</strain>
    </source>
</reference>
<protein>
    <submittedName>
        <fullName evidence="1">Uncharacterized protein</fullName>
    </submittedName>
</protein>
<proteinExistence type="predicted"/>
<keyword evidence="2" id="KW-1185">Reference proteome</keyword>
<evidence type="ECO:0000313" key="1">
    <source>
        <dbReference type="EMBL" id="KAJ8011925.1"/>
    </source>
</evidence>
<sequence>KEGTPERRTPLDPGSAPQYLLLVLHGVGSQTPAPNLDPRFLAKLNNGKTRVDLEISFAKVTDSALYYCALTPTVTGNSEPLYQYLATYISRRREEG</sequence>
<accession>A0ACC2H844</accession>
<gene>
    <name evidence="1" type="ORF">DPEC_G00063380</name>
</gene>
<organism evidence="1 2">
    <name type="scientific">Dallia pectoralis</name>
    <name type="common">Alaska blackfish</name>
    <dbReference type="NCBI Taxonomy" id="75939"/>
    <lineage>
        <taxon>Eukaryota</taxon>
        <taxon>Metazoa</taxon>
        <taxon>Chordata</taxon>
        <taxon>Craniata</taxon>
        <taxon>Vertebrata</taxon>
        <taxon>Euteleostomi</taxon>
        <taxon>Actinopterygii</taxon>
        <taxon>Neopterygii</taxon>
        <taxon>Teleostei</taxon>
        <taxon>Protacanthopterygii</taxon>
        <taxon>Esociformes</taxon>
        <taxon>Umbridae</taxon>
        <taxon>Dallia</taxon>
    </lineage>
</organism>
<evidence type="ECO:0000313" key="2">
    <source>
        <dbReference type="Proteomes" id="UP001157502"/>
    </source>
</evidence>
<feature type="non-terminal residue" evidence="1">
    <location>
        <position position="96"/>
    </location>
</feature>
<feature type="non-terminal residue" evidence="1">
    <location>
        <position position="1"/>
    </location>
</feature>
<comment type="caution">
    <text evidence="1">The sequence shown here is derived from an EMBL/GenBank/DDBJ whole genome shotgun (WGS) entry which is preliminary data.</text>
</comment>
<dbReference type="EMBL" id="CM055732">
    <property type="protein sequence ID" value="KAJ8011925.1"/>
    <property type="molecule type" value="Genomic_DNA"/>
</dbReference>
<dbReference type="Proteomes" id="UP001157502">
    <property type="component" value="Chromosome 5"/>
</dbReference>